<dbReference type="NCBIfam" id="NF040506">
    <property type="entry name" value="PG0870_Nterm"/>
    <property type="match status" value="1"/>
</dbReference>
<gene>
    <name evidence="3" type="ORF">SAMN04488122_1509</name>
</gene>
<name>A0A1I0QIV4_9BACT</name>
<evidence type="ECO:0000313" key="3">
    <source>
        <dbReference type="EMBL" id="SEW27140.1"/>
    </source>
</evidence>
<dbReference type="OrthoDB" id="1068350at2"/>
<keyword evidence="4" id="KW-1185">Reference proteome</keyword>
<dbReference type="Pfam" id="PF19898">
    <property type="entry name" value="DUF6371"/>
    <property type="match status" value="1"/>
</dbReference>
<organism evidence="3 4">
    <name type="scientific">Chitinophaga arvensicola</name>
    <dbReference type="NCBI Taxonomy" id="29529"/>
    <lineage>
        <taxon>Bacteria</taxon>
        <taxon>Pseudomonadati</taxon>
        <taxon>Bacteroidota</taxon>
        <taxon>Chitinophagia</taxon>
        <taxon>Chitinophagales</taxon>
        <taxon>Chitinophagaceae</taxon>
        <taxon>Chitinophaga</taxon>
    </lineage>
</organism>
<dbReference type="Pfam" id="PF21957">
    <property type="entry name" value="Zn_ribbon_16"/>
    <property type="match status" value="1"/>
</dbReference>
<proteinExistence type="predicted"/>
<sequence>MSEYRYILEKGNKKQVCPQCGKKRFVRFIDTCTGEYLPGDYGRCDREVNCGYFHKPDTAAIHSPSDIKRIYTATKPAFRRLPVKQAAYIPFNILKQSRKGYEDNTFVQYLLRLFGSAITENLIKSYQIGSSNSRWPGACIFWFIDVSANVRAGQVKLFDDNGHTARYSTSEGEKRSCTTWLHSILKYNHELRGELFPEWLTTYLNQGGNYADCLYGEHLLQKDSIKPVAIVEAPATAIVASVYLPAFTWLAAGSLSYLTADRCKVLSGRQVYLFPDLSKNSTAYSLWSRKAKELAGITTFTVSNLLEKNATAIDRLNGLDLRDYLTRFDHKLFGINQKETNTLPPSDNGPVYMLSVNGEQLAIVRFISQSLLGPRFNDYIIGTFMLSNAKVCDLLFDESGSTIPMNDDFLETIRGRIGKDFIPAKLDGNNCLVHVNKC</sequence>
<protein>
    <submittedName>
        <fullName evidence="3">Uncharacterized protein</fullName>
    </submittedName>
</protein>
<dbReference type="InterPro" id="IPR047731">
    <property type="entry name" value="Zinc_ribbon_put"/>
</dbReference>
<feature type="domain" description="DUF6371" evidence="1">
    <location>
        <begin position="104"/>
        <end position="277"/>
    </location>
</feature>
<evidence type="ECO:0000259" key="1">
    <source>
        <dbReference type="Pfam" id="PF19898"/>
    </source>
</evidence>
<feature type="domain" description="Zinc beta-ribbon finger putative" evidence="2">
    <location>
        <begin position="4"/>
        <end position="59"/>
    </location>
</feature>
<dbReference type="RefSeq" id="WP_089892614.1">
    <property type="nucleotide sequence ID" value="NZ_FOJG01000001.1"/>
</dbReference>
<dbReference type="EMBL" id="FOJG01000001">
    <property type="protein sequence ID" value="SEW27140.1"/>
    <property type="molecule type" value="Genomic_DNA"/>
</dbReference>
<accession>A0A1I0QIV4</accession>
<dbReference type="AlphaFoldDB" id="A0A1I0QIV4"/>
<dbReference type="Proteomes" id="UP000199310">
    <property type="component" value="Unassembled WGS sequence"/>
</dbReference>
<evidence type="ECO:0000313" key="4">
    <source>
        <dbReference type="Proteomes" id="UP000199310"/>
    </source>
</evidence>
<dbReference type="STRING" id="29529.SAMN04488122_1509"/>
<evidence type="ECO:0000259" key="2">
    <source>
        <dbReference type="Pfam" id="PF21957"/>
    </source>
</evidence>
<reference evidence="4" key="1">
    <citation type="submission" date="2016-10" db="EMBL/GenBank/DDBJ databases">
        <authorList>
            <person name="Varghese N."/>
            <person name="Submissions S."/>
        </authorList>
    </citation>
    <scope>NUCLEOTIDE SEQUENCE [LARGE SCALE GENOMIC DNA]</scope>
    <source>
        <strain evidence="4">DSM 3695</strain>
    </source>
</reference>
<dbReference type="InterPro" id="IPR045951">
    <property type="entry name" value="DUF6371"/>
</dbReference>